<evidence type="ECO:0000313" key="19">
    <source>
        <dbReference type="EMBL" id="KAJ3130567.1"/>
    </source>
</evidence>
<dbReference type="Gene3D" id="3.40.1110.10">
    <property type="entry name" value="Calcium-transporting ATPase, cytoplasmic domain N"/>
    <property type="match status" value="1"/>
</dbReference>
<feature type="compositionally biased region" description="Acidic residues" evidence="16">
    <location>
        <begin position="1979"/>
        <end position="2017"/>
    </location>
</feature>
<dbReference type="Pfam" id="PF16212">
    <property type="entry name" value="PhoLip_ATPase_C"/>
    <property type="match status" value="1"/>
</dbReference>
<dbReference type="NCBIfam" id="TIGR01494">
    <property type="entry name" value="ATPase_P-type"/>
    <property type="match status" value="1"/>
</dbReference>
<evidence type="ECO:0000256" key="3">
    <source>
        <dbReference type="ARBA" id="ARBA00008109"/>
    </source>
</evidence>
<dbReference type="InterPro" id="IPR023298">
    <property type="entry name" value="ATPase_P-typ_TM_dom_sf"/>
</dbReference>
<feature type="compositionally biased region" description="Low complexity" evidence="16">
    <location>
        <begin position="1126"/>
        <end position="1140"/>
    </location>
</feature>
<evidence type="ECO:0000256" key="14">
    <source>
        <dbReference type="ARBA" id="ARBA00023136"/>
    </source>
</evidence>
<feature type="compositionally biased region" description="Low complexity" evidence="16">
    <location>
        <begin position="1674"/>
        <end position="1689"/>
    </location>
</feature>
<dbReference type="PANTHER" id="PTHR24092">
    <property type="entry name" value="PROBABLE PHOSPHOLIPID-TRANSPORTING ATPASE"/>
    <property type="match status" value="1"/>
</dbReference>
<evidence type="ECO:0000256" key="17">
    <source>
        <dbReference type="SAM" id="Phobius"/>
    </source>
</evidence>
<evidence type="ECO:0000256" key="12">
    <source>
        <dbReference type="ARBA" id="ARBA00022989"/>
    </source>
</evidence>
<evidence type="ECO:0000256" key="2">
    <source>
        <dbReference type="ARBA" id="ARBA00004337"/>
    </source>
</evidence>
<keyword evidence="12 17" id="KW-1133">Transmembrane helix</keyword>
<dbReference type="InterPro" id="IPR044492">
    <property type="entry name" value="P_typ_ATPase_HD_dom"/>
</dbReference>
<dbReference type="GO" id="GO:0006897">
    <property type="term" value="P:endocytosis"/>
    <property type="evidence" value="ECO:0007669"/>
    <property type="project" value="TreeGrafter"/>
</dbReference>
<gene>
    <name evidence="19" type="primary">NEO1_1</name>
    <name evidence="19" type="ORF">HK100_007976</name>
</gene>
<protein>
    <recommendedName>
        <fullName evidence="4">P-type phospholipid transporter</fullName>
        <ecNumber evidence="4">7.6.2.1</ecNumber>
    </recommendedName>
</protein>
<dbReference type="GO" id="GO:0005802">
    <property type="term" value="C:trans-Golgi network"/>
    <property type="evidence" value="ECO:0007669"/>
    <property type="project" value="TreeGrafter"/>
</dbReference>
<keyword evidence="20" id="KW-1185">Reference proteome</keyword>
<dbReference type="InterPro" id="IPR018303">
    <property type="entry name" value="ATPase_P-typ_P_site"/>
</dbReference>
<feature type="domain" description="LsmAD" evidence="18">
    <location>
        <begin position="1306"/>
        <end position="1379"/>
    </location>
</feature>
<feature type="compositionally biased region" description="Polar residues" evidence="16">
    <location>
        <begin position="1609"/>
        <end position="1618"/>
    </location>
</feature>
<feature type="region of interest" description="Disordered" evidence="16">
    <location>
        <begin position="1674"/>
        <end position="1764"/>
    </location>
</feature>
<feature type="compositionally biased region" description="Basic residues" evidence="16">
    <location>
        <begin position="110"/>
        <end position="122"/>
    </location>
</feature>
<dbReference type="PANTHER" id="PTHR24092:SF5">
    <property type="entry name" value="PHOSPHOLIPID-TRANSPORTING ATPASE"/>
    <property type="match status" value="1"/>
</dbReference>
<dbReference type="InterPro" id="IPR009604">
    <property type="entry name" value="LsmAD_domain"/>
</dbReference>
<proteinExistence type="inferred from homology"/>
<comment type="catalytic activity">
    <reaction evidence="15">
        <text>ATP + H2O + phospholipidSide 1 = ADP + phosphate + phospholipidSide 2.</text>
        <dbReference type="EC" id="7.6.2.1"/>
    </reaction>
</comment>
<feature type="compositionally biased region" description="Polar residues" evidence="16">
    <location>
        <begin position="1853"/>
        <end position="1867"/>
    </location>
</feature>
<evidence type="ECO:0000256" key="9">
    <source>
        <dbReference type="ARBA" id="ARBA00022840"/>
    </source>
</evidence>
<dbReference type="Proteomes" id="UP001211907">
    <property type="component" value="Unassembled WGS sequence"/>
</dbReference>
<dbReference type="SUPFAM" id="SSF56784">
    <property type="entry name" value="HAD-like"/>
    <property type="match status" value="1"/>
</dbReference>
<feature type="region of interest" description="Disordered" evidence="16">
    <location>
        <begin position="1"/>
        <end position="122"/>
    </location>
</feature>
<feature type="region of interest" description="Disordered" evidence="16">
    <location>
        <begin position="1965"/>
        <end position="2023"/>
    </location>
</feature>
<evidence type="ECO:0000256" key="1">
    <source>
        <dbReference type="ARBA" id="ARBA00001946"/>
    </source>
</evidence>
<sequence length="2023" mass="221791">MKGNWPSISPTRYQRLHEDEVETEEERNAGTHRITSRSQTRRSHSHSLAIDNDTADMEMFPIPSAEQPTPTAALSSAGAAASTTPALRRRSASPIATPNSPSPSPSLNGKAKKQQLPLRRKNSSSNLSLWTAFRAAFIKEKVSAKPRSISLNCDSSVRYPPNVIQNQKYNVISFLPVVLYEQFKFFFNLYFLLIALSQIVPALKIGLLFSYVAPLAFVLTITLGKEAADDYERMKRDAEANSTIYQRLTRESEVSDWAKSSELCVGDLIVIEKDQRIPADCILLRTSEESGTCFIRTDQLDGETDWKMRIAVPSCQQLVSNESLLDLSASIYAEKPTKDIHTFLGNFITYPHPLSSTPLHTDPLTAENTLWNNTVLASGTAIGAIIYTGRETRAVMNTSFPTSKVGLVDLEINSLSKILAFTSLLLALLLVFLDGLKPSWYITTFRFLILFSCIIPISLRVNLDMGKTVYSSLIMHDESIPGTIVRTSTIPEELGRVGYLLTDKTGTLTRNEMELKKLHMGTMAFSGDEGMEEVKRVVGMDATDIAASVGGVGSSGVGVRGRDIGTRVRDIVTPVFSDEGEISYQASSPDEIAIVKWTSQVGLSLHKRTLTHIHLLQISAHQQHTYRILQTFPFTSESKRMGIIVREEATEDIWFLVKGADGVMGNLVRYNDWLDEECGNMAREGLRTLVVARRRLSEDEYSSFEKAYAAACVDVTASRGVRIRESMALIERDLDLLGLTGVEDKLQEDVKLTLELLRNAGLKIWMLTGDKIETAQCIAVSSKLVARNQGIHIISKLTDPIVALDELDVLRNRTDLAVIIDGESLHTLTTYHREAFIATALLLSVVICCRCSPTQKAEITNLIRATTTKGRVCAIGDGGNDVSMIQAADVGVGIVGKEGKQAIMQAVFSAIFYYAPIPLYQGLLLVGYATAYTMAPVFSLVLDRDLSEDMALLYPELYKDLRKGRSLSYKTFYMWLVISVYQGGAIMLLSLMLFENEYGVYIDMEFRSESVDNNGSVESAAKTRMSSRTATVQQQPPPPQLHASSPTPSVNANSNSNSSASSSYRGGGRGGGGGGGRGQRSNNRNNHSNHNNFRNHSQSNSERESIPQKGKWGHGPPSAPVNGVRNSNSHNHINSNSHNNQVRSSEQLDRIYFLLMHMAGTKVSVTLRQNVRYEGILHTATMPTDLGVVLSMARLIVEGKPSSDFIESLIIMPKDLVALSVANLEIDQSILVDNTNATPVNKGGFQTDSAIGSRIGEFGRERDLVQWSTDEVDKTQSIEAHGLNGAGGLAGTGEKWDQFATNKKLFGVETDFQEEIYTTVIDKSDPQFRKKEADAIRIAKEMESEFGKTDNIHLLEERNIIVHEDGVNEEDKYSSVLRKPLDKTETTYVPPAARNRNALPISGSVKLKPDIVAVLANNSAASRTAEIIVVKATTVTSSAEPESVDAKKRSKSPNNQQNQKPAVTNSVTNASTKNENIGNSAQIKFGFDRKDELLNKLPNTVKVSAAEHGSLSNQLRDPVGDTFHKFQMFAERERKQIKRPLRDAMTKPKPEMISELKAFSTSFKVPMPFPPSLKEIIKKGPTEDFSISQDTSPRVASSDGKQMLARPASYSNERSSSEIAPAGKLSLTVGASNTVSSVTSSMTVAGTGLEQQGGGGDKEKSKFKFNLSAVEFTPSFGSSSPGSQSGSLPAQEKVQRSGSIGSAPKAQIRNNSGGYGKNYQKNGYYPQQQQQQQQQQPQYRAAYNGPSYEDGSYPGPPVDPSQATYYYQIPGAPYPGPYRPMMPRPGFIPQMIMGPNGVQYMMPYPLPPGAMIPQMIAPMPPPPGVAIYRPQQQQSGQHSNPSGNKSDGPPTPTSGSAQLQASPSGGNSVPPPLPQQIYGSPQSRPPFLAQLSPEQQQQQQQQMYQAAMMGYSPHPHVPPQGFYPGHPGIIMQPWMGDPAAMHMEMQQMMVPGGPHSGIMVIHGQPPQHQQPQQILQQDLVDEQNSGEEDEENSGEADFEGDGELIEEDLEADEVDDIGEQHQA</sequence>
<dbReference type="SUPFAM" id="SSF81665">
    <property type="entry name" value="Calcium ATPase, transmembrane domain M"/>
    <property type="match status" value="1"/>
</dbReference>
<comment type="caution">
    <text evidence="19">The sequence shown here is derived from an EMBL/GenBank/DDBJ whole genome shotgun (WGS) entry which is preliminary data.</text>
</comment>
<dbReference type="PRINTS" id="PR00119">
    <property type="entry name" value="CATATPASE"/>
</dbReference>
<keyword evidence="14 17" id="KW-0472">Membrane</keyword>
<evidence type="ECO:0000256" key="15">
    <source>
        <dbReference type="ARBA" id="ARBA00034036"/>
    </source>
</evidence>
<feature type="compositionally biased region" description="Low complexity" evidence="16">
    <location>
        <begin position="1717"/>
        <end position="1738"/>
    </location>
</feature>
<dbReference type="Gene3D" id="2.70.150.10">
    <property type="entry name" value="Calcium-transporting ATPase, cytoplasmic transduction domain A"/>
    <property type="match status" value="1"/>
</dbReference>
<feature type="compositionally biased region" description="Low complexity" evidence="16">
    <location>
        <begin position="1049"/>
        <end position="1064"/>
    </location>
</feature>
<dbReference type="EC" id="7.6.2.1" evidence="4"/>
<dbReference type="InterPro" id="IPR036412">
    <property type="entry name" value="HAD-like_sf"/>
</dbReference>
<evidence type="ECO:0000259" key="18">
    <source>
        <dbReference type="SMART" id="SM01272"/>
    </source>
</evidence>
<name>A0AAD5T663_9FUNG</name>
<dbReference type="Pfam" id="PF16209">
    <property type="entry name" value="PhoLip_ATPase_N"/>
    <property type="match status" value="1"/>
</dbReference>
<feature type="region of interest" description="Disordered" evidence="16">
    <location>
        <begin position="1012"/>
        <end position="1142"/>
    </location>
</feature>
<feature type="compositionally biased region" description="Polar residues" evidence="16">
    <location>
        <begin position="1830"/>
        <end position="1845"/>
    </location>
</feature>
<feature type="region of interest" description="Disordered" evidence="16">
    <location>
        <begin position="1582"/>
        <end position="1618"/>
    </location>
</feature>
<dbReference type="SMART" id="SM01272">
    <property type="entry name" value="LsmAD"/>
    <property type="match status" value="1"/>
</dbReference>
<dbReference type="FunFam" id="3.40.50.1000:FF:000009">
    <property type="entry name" value="Phospholipid-transporting ATPase"/>
    <property type="match status" value="1"/>
</dbReference>
<feature type="compositionally biased region" description="Polar residues" evidence="16">
    <location>
        <begin position="1"/>
        <end position="12"/>
    </location>
</feature>
<feature type="compositionally biased region" description="Polar residues" evidence="16">
    <location>
        <begin position="1585"/>
        <end position="1595"/>
    </location>
</feature>
<dbReference type="SFLD" id="SFLDG00002">
    <property type="entry name" value="C1.7:_P-type_atpase_like"/>
    <property type="match status" value="1"/>
</dbReference>
<dbReference type="InterPro" id="IPR025852">
    <property type="entry name" value="SM_dom_ATX"/>
</dbReference>
<feature type="region of interest" description="Disordered" evidence="16">
    <location>
        <begin position="1822"/>
        <end position="1904"/>
    </location>
</feature>
<keyword evidence="9" id="KW-0067">ATP-binding</keyword>
<comment type="similarity">
    <text evidence="3">Belongs to the cation transport ATPase (P-type) (TC 3.A.3) family. Type IV subfamily.</text>
</comment>
<feature type="compositionally biased region" description="Gly residues" evidence="16">
    <location>
        <begin position="1065"/>
        <end position="1078"/>
    </location>
</feature>
<feature type="compositionally biased region" description="Low complexity" evidence="16">
    <location>
        <begin position="1965"/>
        <end position="1977"/>
    </location>
</feature>
<evidence type="ECO:0000256" key="16">
    <source>
        <dbReference type="SAM" id="MobiDB-lite"/>
    </source>
</evidence>
<dbReference type="Pfam" id="PF06741">
    <property type="entry name" value="LsmAD"/>
    <property type="match status" value="1"/>
</dbReference>
<dbReference type="GO" id="GO:0045332">
    <property type="term" value="P:phospholipid translocation"/>
    <property type="evidence" value="ECO:0007669"/>
    <property type="project" value="TreeGrafter"/>
</dbReference>
<evidence type="ECO:0000256" key="10">
    <source>
        <dbReference type="ARBA" id="ARBA00022842"/>
    </source>
</evidence>
<feature type="transmembrane region" description="Helical" evidence="17">
    <location>
        <begin position="972"/>
        <end position="994"/>
    </location>
</feature>
<dbReference type="EMBL" id="JADGJH010000381">
    <property type="protein sequence ID" value="KAJ3130567.1"/>
    <property type="molecule type" value="Genomic_DNA"/>
</dbReference>
<feature type="compositionally biased region" description="Polar residues" evidence="16">
    <location>
        <begin position="1452"/>
        <end position="1475"/>
    </location>
</feature>
<evidence type="ECO:0000256" key="7">
    <source>
        <dbReference type="ARBA" id="ARBA00022723"/>
    </source>
</evidence>
<dbReference type="Gene3D" id="3.40.50.1000">
    <property type="entry name" value="HAD superfamily/HAD-like"/>
    <property type="match status" value="1"/>
</dbReference>
<dbReference type="InterPro" id="IPR008250">
    <property type="entry name" value="ATPase_P-typ_transduc_dom_A_sf"/>
</dbReference>
<dbReference type="InterPro" id="IPR023299">
    <property type="entry name" value="ATPase_P-typ_cyto_dom_N"/>
</dbReference>
<comment type="subcellular location">
    <subcellularLocation>
        <location evidence="2">Endosome membrane</location>
        <topology evidence="2">Multi-pass membrane protein</topology>
    </subcellularLocation>
</comment>
<evidence type="ECO:0000313" key="20">
    <source>
        <dbReference type="Proteomes" id="UP001211907"/>
    </source>
</evidence>
<keyword evidence="7" id="KW-0479">Metal-binding</keyword>
<evidence type="ECO:0000256" key="4">
    <source>
        <dbReference type="ARBA" id="ARBA00012189"/>
    </source>
</evidence>
<dbReference type="GO" id="GO:0016887">
    <property type="term" value="F:ATP hydrolysis activity"/>
    <property type="evidence" value="ECO:0007669"/>
    <property type="project" value="InterPro"/>
</dbReference>
<evidence type="ECO:0000256" key="13">
    <source>
        <dbReference type="ARBA" id="ARBA00023055"/>
    </source>
</evidence>
<reference evidence="19" key="1">
    <citation type="submission" date="2020-05" db="EMBL/GenBank/DDBJ databases">
        <title>Phylogenomic resolution of chytrid fungi.</title>
        <authorList>
            <person name="Stajich J.E."/>
            <person name="Amses K."/>
            <person name="Simmons R."/>
            <person name="Seto K."/>
            <person name="Myers J."/>
            <person name="Bonds A."/>
            <person name="Quandt C.A."/>
            <person name="Barry K."/>
            <person name="Liu P."/>
            <person name="Grigoriev I."/>
            <person name="Longcore J.E."/>
            <person name="James T.Y."/>
        </authorList>
    </citation>
    <scope>NUCLEOTIDE SEQUENCE</scope>
    <source>
        <strain evidence="19">JEL0513</strain>
    </source>
</reference>
<evidence type="ECO:0000256" key="8">
    <source>
        <dbReference type="ARBA" id="ARBA00022741"/>
    </source>
</evidence>
<evidence type="ECO:0000256" key="6">
    <source>
        <dbReference type="ARBA" id="ARBA00022692"/>
    </source>
</evidence>
<dbReference type="SUPFAM" id="SSF81660">
    <property type="entry name" value="Metal cation-transporting ATPase, ATP-binding domain N"/>
    <property type="match status" value="1"/>
</dbReference>
<evidence type="ECO:0000256" key="5">
    <source>
        <dbReference type="ARBA" id="ARBA00022448"/>
    </source>
</evidence>
<dbReference type="GO" id="GO:0046872">
    <property type="term" value="F:metal ion binding"/>
    <property type="evidence" value="ECO:0007669"/>
    <property type="project" value="UniProtKB-KW"/>
</dbReference>
<dbReference type="GO" id="GO:0140326">
    <property type="term" value="F:ATPase-coupled intramembrane lipid transporter activity"/>
    <property type="evidence" value="ECO:0007669"/>
    <property type="project" value="UniProtKB-EC"/>
</dbReference>
<dbReference type="GO" id="GO:0005886">
    <property type="term" value="C:plasma membrane"/>
    <property type="evidence" value="ECO:0007669"/>
    <property type="project" value="TreeGrafter"/>
</dbReference>
<dbReference type="SFLD" id="SFLDS00003">
    <property type="entry name" value="Haloacid_Dehalogenase"/>
    <property type="match status" value="1"/>
</dbReference>
<dbReference type="Pfam" id="PF13246">
    <property type="entry name" value="Cation_ATPase"/>
    <property type="match status" value="1"/>
</dbReference>
<dbReference type="InterPro" id="IPR059000">
    <property type="entry name" value="ATPase_P-type_domA"/>
</dbReference>
<feature type="transmembrane region" description="Helical" evidence="17">
    <location>
        <begin position="925"/>
        <end position="942"/>
    </location>
</feature>
<evidence type="ECO:0000256" key="11">
    <source>
        <dbReference type="ARBA" id="ARBA00022967"/>
    </source>
</evidence>
<dbReference type="GO" id="GO:0005524">
    <property type="term" value="F:ATP binding"/>
    <property type="evidence" value="ECO:0007669"/>
    <property type="project" value="UniProtKB-KW"/>
</dbReference>
<feature type="compositionally biased region" description="Low complexity" evidence="16">
    <location>
        <begin position="1079"/>
        <end position="1100"/>
    </location>
</feature>
<dbReference type="PROSITE" id="PS00154">
    <property type="entry name" value="ATPASE_E1_E2"/>
    <property type="match status" value="1"/>
</dbReference>
<dbReference type="Pfam" id="PF14438">
    <property type="entry name" value="SM-ATX"/>
    <property type="match status" value="1"/>
</dbReference>
<dbReference type="InterPro" id="IPR001757">
    <property type="entry name" value="P_typ_ATPase"/>
</dbReference>
<dbReference type="SUPFAM" id="SSF81653">
    <property type="entry name" value="Calcium ATPase, transduction domain A"/>
    <property type="match status" value="1"/>
</dbReference>
<accession>A0AAD5T663</accession>
<keyword evidence="11" id="KW-1278">Translocase</keyword>
<organism evidence="19 20">
    <name type="scientific">Physocladia obscura</name>
    <dbReference type="NCBI Taxonomy" id="109957"/>
    <lineage>
        <taxon>Eukaryota</taxon>
        <taxon>Fungi</taxon>
        <taxon>Fungi incertae sedis</taxon>
        <taxon>Chytridiomycota</taxon>
        <taxon>Chytridiomycota incertae sedis</taxon>
        <taxon>Chytridiomycetes</taxon>
        <taxon>Chytridiales</taxon>
        <taxon>Chytriomycetaceae</taxon>
        <taxon>Physocladia</taxon>
    </lineage>
</organism>
<dbReference type="Pfam" id="PF00122">
    <property type="entry name" value="E1-E2_ATPase"/>
    <property type="match status" value="1"/>
</dbReference>
<comment type="cofactor">
    <cofactor evidence="1">
        <name>Mg(2+)</name>
        <dbReference type="ChEBI" id="CHEBI:18420"/>
    </cofactor>
</comment>
<dbReference type="SFLD" id="SFLDF00027">
    <property type="entry name" value="p-type_atpase"/>
    <property type="match status" value="1"/>
</dbReference>
<dbReference type="GO" id="GO:0006890">
    <property type="term" value="P:retrograde vesicle-mediated transport, Golgi to endoplasmic reticulum"/>
    <property type="evidence" value="ECO:0007669"/>
    <property type="project" value="TreeGrafter"/>
</dbReference>
<dbReference type="InterPro" id="IPR032630">
    <property type="entry name" value="P_typ_ATPase_c"/>
</dbReference>
<keyword evidence="13" id="KW-0445">Lipid transport</keyword>
<dbReference type="GO" id="GO:0010008">
    <property type="term" value="C:endosome membrane"/>
    <property type="evidence" value="ECO:0007669"/>
    <property type="project" value="UniProtKB-SubCell"/>
</dbReference>
<feature type="compositionally biased region" description="Low complexity" evidence="16">
    <location>
        <begin position="68"/>
        <end position="99"/>
    </location>
</feature>
<keyword evidence="5" id="KW-0813">Transport</keyword>
<feature type="region of interest" description="Disordered" evidence="16">
    <location>
        <begin position="1438"/>
        <end position="1475"/>
    </location>
</feature>
<keyword evidence="8" id="KW-0547">Nucleotide-binding</keyword>
<dbReference type="InterPro" id="IPR032631">
    <property type="entry name" value="P-type_ATPase_N"/>
</dbReference>
<keyword evidence="10" id="KW-0460">Magnesium</keyword>
<keyword evidence="6 17" id="KW-0812">Transmembrane</keyword>
<dbReference type="InterPro" id="IPR023214">
    <property type="entry name" value="HAD_sf"/>
</dbReference>